<keyword evidence="11" id="KW-0443">Lipid metabolism</keyword>
<comment type="subcellular location">
    <subcellularLocation>
        <location evidence="2">Mitochondrion matrix</location>
    </subcellularLocation>
</comment>
<dbReference type="InterPro" id="IPR013786">
    <property type="entry name" value="AcylCoA_DH/ox_N"/>
</dbReference>
<dbReference type="InterPro" id="IPR037069">
    <property type="entry name" value="AcylCoA_DH/ox_N_sf"/>
</dbReference>
<dbReference type="SUPFAM" id="SSF56645">
    <property type="entry name" value="Acyl-CoA dehydrogenase NM domain-like"/>
    <property type="match status" value="1"/>
</dbReference>
<dbReference type="Gene3D" id="1.10.540.10">
    <property type="entry name" value="Acyl-CoA dehydrogenase/oxidase, N-terminal domain"/>
    <property type="match status" value="1"/>
</dbReference>
<dbReference type="AlphaFoldDB" id="A0A507E462"/>
<dbReference type="Proteomes" id="UP000318582">
    <property type="component" value="Unassembled WGS sequence"/>
</dbReference>
<keyword evidence="8" id="KW-0276">Fatty acid metabolism</keyword>
<dbReference type="Pfam" id="PF02770">
    <property type="entry name" value="Acyl-CoA_dh_M"/>
    <property type="match status" value="1"/>
</dbReference>
<keyword evidence="10 13" id="KW-0560">Oxidoreductase</keyword>
<comment type="cofactor">
    <cofactor evidence="1 13">
        <name>FAD</name>
        <dbReference type="ChEBI" id="CHEBI:57692"/>
    </cofactor>
</comment>
<evidence type="ECO:0000256" key="4">
    <source>
        <dbReference type="ARBA" id="ARBA00009347"/>
    </source>
</evidence>
<evidence type="ECO:0000256" key="1">
    <source>
        <dbReference type="ARBA" id="ARBA00001974"/>
    </source>
</evidence>
<evidence type="ECO:0000313" key="18">
    <source>
        <dbReference type="Proteomes" id="UP000318582"/>
    </source>
</evidence>
<organism evidence="17 18">
    <name type="scientific">Powellomyces hirtus</name>
    <dbReference type="NCBI Taxonomy" id="109895"/>
    <lineage>
        <taxon>Eukaryota</taxon>
        <taxon>Fungi</taxon>
        <taxon>Fungi incertae sedis</taxon>
        <taxon>Chytridiomycota</taxon>
        <taxon>Chytridiomycota incertae sedis</taxon>
        <taxon>Chytridiomycetes</taxon>
        <taxon>Spizellomycetales</taxon>
        <taxon>Powellomycetaceae</taxon>
        <taxon>Powellomyces</taxon>
    </lineage>
</organism>
<dbReference type="EC" id="1.3.8.7" evidence="5"/>
<evidence type="ECO:0000256" key="10">
    <source>
        <dbReference type="ARBA" id="ARBA00023002"/>
    </source>
</evidence>
<dbReference type="FunFam" id="1.20.140.10:FF:000011">
    <property type="entry name" value="Medium-chain specific acyl-CoA dehydrogenase, mitochondrial"/>
    <property type="match status" value="1"/>
</dbReference>
<dbReference type="PANTHER" id="PTHR43884">
    <property type="entry name" value="ACYL-COA DEHYDROGENASE"/>
    <property type="match status" value="1"/>
</dbReference>
<evidence type="ECO:0000256" key="6">
    <source>
        <dbReference type="ARBA" id="ARBA00022630"/>
    </source>
</evidence>
<evidence type="ECO:0000313" key="17">
    <source>
        <dbReference type="EMBL" id="TPX58879.1"/>
    </source>
</evidence>
<evidence type="ECO:0000256" key="11">
    <source>
        <dbReference type="ARBA" id="ARBA00023098"/>
    </source>
</evidence>
<dbReference type="InterPro" id="IPR009100">
    <property type="entry name" value="AcylCoA_DH/oxidase_NM_dom_sf"/>
</dbReference>
<feature type="domain" description="Acyl-CoA dehydrogenase/oxidase N-terminal" evidence="16">
    <location>
        <begin position="50"/>
        <end position="158"/>
    </location>
</feature>
<dbReference type="GO" id="GO:0005759">
    <property type="term" value="C:mitochondrial matrix"/>
    <property type="evidence" value="ECO:0007669"/>
    <property type="project" value="UniProtKB-SubCell"/>
</dbReference>
<gene>
    <name evidence="17" type="ORF">PhCBS80983_g02838</name>
</gene>
<dbReference type="InterPro" id="IPR046373">
    <property type="entry name" value="Acyl-CoA_Oxase/DH_mid-dom_sf"/>
</dbReference>
<accession>A0A507E462</accession>
<dbReference type="InterPro" id="IPR009075">
    <property type="entry name" value="AcylCo_DH/oxidase_C"/>
</dbReference>
<keyword evidence="9" id="KW-0809">Transit peptide</keyword>
<keyword evidence="12" id="KW-0496">Mitochondrion</keyword>
<dbReference type="Pfam" id="PF00441">
    <property type="entry name" value="Acyl-CoA_dh_1"/>
    <property type="match status" value="1"/>
</dbReference>
<evidence type="ECO:0000259" key="16">
    <source>
        <dbReference type="Pfam" id="PF02771"/>
    </source>
</evidence>
<evidence type="ECO:0000256" key="8">
    <source>
        <dbReference type="ARBA" id="ARBA00022832"/>
    </source>
</evidence>
<reference evidence="17 18" key="1">
    <citation type="journal article" date="2019" name="Sci. Rep.">
        <title>Comparative genomics of chytrid fungi reveal insights into the obligate biotrophic and pathogenic lifestyle of Synchytrium endobioticum.</title>
        <authorList>
            <person name="van de Vossenberg B.T.L.H."/>
            <person name="Warris S."/>
            <person name="Nguyen H.D.T."/>
            <person name="van Gent-Pelzer M.P.E."/>
            <person name="Joly D.L."/>
            <person name="van de Geest H.C."/>
            <person name="Bonants P.J.M."/>
            <person name="Smith D.S."/>
            <person name="Levesque C.A."/>
            <person name="van der Lee T.A.J."/>
        </authorList>
    </citation>
    <scope>NUCLEOTIDE SEQUENCE [LARGE SCALE GENOMIC DNA]</scope>
    <source>
        <strain evidence="17 18">CBS 809.83</strain>
    </source>
</reference>
<dbReference type="PANTHER" id="PTHR43884:SF12">
    <property type="entry name" value="ISOVALERYL-COA DEHYDROGENASE, MITOCHONDRIAL-RELATED"/>
    <property type="match status" value="1"/>
</dbReference>
<dbReference type="PROSITE" id="PS00072">
    <property type="entry name" value="ACYL_COA_DH_1"/>
    <property type="match status" value="1"/>
</dbReference>
<dbReference type="FunFam" id="1.10.540.10:FF:000010">
    <property type="entry name" value="Medium-chain specific acyl-CoA dehydrogenase, mitochondrial"/>
    <property type="match status" value="1"/>
</dbReference>
<feature type="domain" description="Acyl-CoA oxidase/dehydrogenase middle" evidence="15">
    <location>
        <begin position="164"/>
        <end position="260"/>
    </location>
</feature>
<dbReference type="PROSITE" id="PS00073">
    <property type="entry name" value="ACYL_COA_DH_2"/>
    <property type="match status" value="1"/>
</dbReference>
<dbReference type="EMBL" id="QEAQ01000031">
    <property type="protein sequence ID" value="TPX58879.1"/>
    <property type="molecule type" value="Genomic_DNA"/>
</dbReference>
<evidence type="ECO:0000256" key="2">
    <source>
        <dbReference type="ARBA" id="ARBA00004305"/>
    </source>
</evidence>
<dbReference type="InterPro" id="IPR036250">
    <property type="entry name" value="AcylCo_DH-like_C"/>
</dbReference>
<proteinExistence type="inferred from homology"/>
<evidence type="ECO:0000256" key="13">
    <source>
        <dbReference type="RuleBase" id="RU362125"/>
    </source>
</evidence>
<dbReference type="InterPro" id="IPR006089">
    <property type="entry name" value="Acyl-CoA_DH_CS"/>
</dbReference>
<dbReference type="STRING" id="109895.A0A507E462"/>
<evidence type="ECO:0000256" key="12">
    <source>
        <dbReference type="ARBA" id="ARBA00023128"/>
    </source>
</evidence>
<dbReference type="Gene3D" id="1.20.140.10">
    <property type="entry name" value="Butyryl-CoA Dehydrogenase, subunit A, domain 3"/>
    <property type="match status" value="1"/>
</dbReference>
<keyword evidence="6 13" id="KW-0285">Flavoprotein</keyword>
<evidence type="ECO:0000256" key="5">
    <source>
        <dbReference type="ARBA" id="ARBA00012033"/>
    </source>
</evidence>
<evidence type="ECO:0000259" key="15">
    <source>
        <dbReference type="Pfam" id="PF02770"/>
    </source>
</evidence>
<sequence length="431" mass="46353">MFSRHITKSASCARSLLAANPARVAARSTPVRGFAADADSFQGIGFGLNAEQKELQDLARKFTLNEIIPKAAHHDRTGEYPTEILKKAWELGLMNLHIPEEHGGLGLSVLDCAIVTEELAFGCTGIQTAAEANGLAQAPVILAGNKFQKDKYLGRMTEEPLMCAYGVTEPGAGSDVAGLQTRAVKKGDKWIINGGKMWITNGGKANWYFVLAKTDDNASTGKAFTGFIVDGNTPGITVGKKELNMGQRASDTRGITFEDVVVPEENVLGEVGTGFKIAMGAFDITRPLVAAGAVGLARRALDEAAKYSLERKTMGKPIASHQAVAFMLADMAIGVEAARNMTWKSAWLRDNGKRNTYWASMAKAYASEVANKNAADAVQIFGGNGYNSEYPVEKLMRDAKIFMIYEGTSQVQRLVISRTLLDAAKAGDVYI</sequence>
<dbReference type="GO" id="GO:0006631">
    <property type="term" value="P:fatty acid metabolic process"/>
    <property type="evidence" value="ECO:0007669"/>
    <property type="project" value="UniProtKB-KW"/>
</dbReference>
<dbReference type="InterPro" id="IPR006091">
    <property type="entry name" value="Acyl-CoA_Oxase/DH_mid-dom"/>
</dbReference>
<keyword evidence="7 13" id="KW-0274">FAD</keyword>
<comment type="pathway">
    <text evidence="3">Lipid metabolism; mitochondrial fatty acid beta-oxidation.</text>
</comment>
<dbReference type="GO" id="GO:0050660">
    <property type="term" value="F:flavin adenine dinucleotide binding"/>
    <property type="evidence" value="ECO:0007669"/>
    <property type="project" value="InterPro"/>
</dbReference>
<evidence type="ECO:0000256" key="7">
    <source>
        <dbReference type="ARBA" id="ARBA00022827"/>
    </source>
</evidence>
<comment type="caution">
    <text evidence="17">The sequence shown here is derived from an EMBL/GenBank/DDBJ whole genome shotgun (WGS) entry which is preliminary data.</text>
</comment>
<feature type="domain" description="Acyl-CoA dehydrogenase/oxidase C-terminal" evidence="14">
    <location>
        <begin position="272"/>
        <end position="420"/>
    </location>
</feature>
<protein>
    <recommendedName>
        <fullName evidence="5">medium-chain acyl-CoA dehydrogenase</fullName>
        <ecNumber evidence="5">1.3.8.7</ecNumber>
    </recommendedName>
</protein>
<evidence type="ECO:0000256" key="3">
    <source>
        <dbReference type="ARBA" id="ARBA00005198"/>
    </source>
</evidence>
<dbReference type="Gene3D" id="2.40.110.10">
    <property type="entry name" value="Butyryl-CoA Dehydrogenase, subunit A, domain 2"/>
    <property type="match status" value="1"/>
</dbReference>
<name>A0A507E462_9FUNG</name>
<evidence type="ECO:0000256" key="9">
    <source>
        <dbReference type="ARBA" id="ARBA00022946"/>
    </source>
</evidence>
<dbReference type="SUPFAM" id="SSF47203">
    <property type="entry name" value="Acyl-CoA dehydrogenase C-terminal domain-like"/>
    <property type="match status" value="1"/>
</dbReference>
<keyword evidence="18" id="KW-1185">Reference proteome</keyword>
<dbReference type="Pfam" id="PF02771">
    <property type="entry name" value="Acyl-CoA_dh_N"/>
    <property type="match status" value="1"/>
</dbReference>
<comment type="similarity">
    <text evidence="4 13">Belongs to the acyl-CoA dehydrogenase family.</text>
</comment>
<evidence type="ECO:0000259" key="14">
    <source>
        <dbReference type="Pfam" id="PF00441"/>
    </source>
</evidence>
<dbReference type="GO" id="GO:0070991">
    <property type="term" value="F:medium-chain fatty acyl-CoA dehydrogenase activity"/>
    <property type="evidence" value="ECO:0007669"/>
    <property type="project" value="UniProtKB-EC"/>
</dbReference>
<dbReference type="FunFam" id="2.40.110.10:FF:000007">
    <property type="entry name" value="Medium-chain specific acyl-CoA dehydrogenase, mitochondrial"/>
    <property type="match status" value="1"/>
</dbReference>